<feature type="region of interest" description="Disordered" evidence="1">
    <location>
        <begin position="1"/>
        <end position="20"/>
    </location>
</feature>
<protein>
    <submittedName>
        <fullName evidence="4">Phenylacetate-CoA ligase</fullName>
    </submittedName>
</protein>
<dbReference type="Pfam" id="PF00501">
    <property type="entry name" value="AMP-binding"/>
    <property type="match status" value="1"/>
</dbReference>
<sequence length="444" mass="47189">MARTSAASSSTMADPVHVSGFVGPDDVDAVSELLRAQLEGLPARSPLYAEHFAEHGVTPEAFATLDDLRKFPFTTKQMLRDSQAASPPLGRHAGVPMSEVVRVHASTGTTGRPSWVGVTRRDAAAWTDMVARAFRTMGATREDVVLHGAGLTLFVGGLPIRDALERIGSTLVPIGTGASEKAVLALETLGVTALHSTPSYARYLAEYIRGLGRDPKEFGLRKVFVGGEPGGGEPAFRAHVESEWGAPVTEGLGNADMAPVLFGEAPGSGGMRFTGGRHVVVELIDPESGDPVGAEPGATGELVYTSVDRECCPLVRFRTRDRVVVTGRTADGAPLIRCVGRTDDMLIVLGVNVFPSAVRDLVQTLHPRTTGAVQIVLPAAGPRVEPPLPVEVEWGEQPGDREQLVRDVEALIRNRLSVRAAVTLVPPGSLERSEMKSRLTRLAS</sequence>
<dbReference type="Gene3D" id="3.30.300.30">
    <property type="match status" value="1"/>
</dbReference>
<dbReference type="Proteomes" id="UP000321261">
    <property type="component" value="Unassembled WGS sequence"/>
</dbReference>
<name>A0A561T108_9PSEU</name>
<dbReference type="SUPFAM" id="SSF56801">
    <property type="entry name" value="Acetyl-CoA synthetase-like"/>
    <property type="match status" value="1"/>
</dbReference>
<proteinExistence type="predicted"/>
<keyword evidence="4" id="KW-0436">Ligase</keyword>
<gene>
    <name evidence="4" type="ORF">FHX44_116749</name>
</gene>
<evidence type="ECO:0000256" key="1">
    <source>
        <dbReference type="SAM" id="MobiDB-lite"/>
    </source>
</evidence>
<feature type="domain" description="AMP-dependent synthetase/ligase" evidence="2">
    <location>
        <begin position="106"/>
        <end position="304"/>
    </location>
</feature>
<evidence type="ECO:0000313" key="5">
    <source>
        <dbReference type="Proteomes" id="UP000321261"/>
    </source>
</evidence>
<dbReference type="Pfam" id="PF14535">
    <property type="entry name" value="AMP-binding_C_2"/>
    <property type="match status" value="1"/>
</dbReference>
<dbReference type="RefSeq" id="WP_246170727.1">
    <property type="nucleotide sequence ID" value="NZ_VIWU01000001.1"/>
</dbReference>
<keyword evidence="5" id="KW-1185">Reference proteome</keyword>
<dbReference type="PANTHER" id="PTHR43845:SF1">
    <property type="entry name" value="BLR5969 PROTEIN"/>
    <property type="match status" value="1"/>
</dbReference>
<accession>A0A561T108</accession>
<dbReference type="InterPro" id="IPR028154">
    <property type="entry name" value="AMP-dep_Lig_C"/>
</dbReference>
<organism evidence="4 5">
    <name type="scientific">Pseudonocardia hierapolitana</name>
    <dbReference type="NCBI Taxonomy" id="1128676"/>
    <lineage>
        <taxon>Bacteria</taxon>
        <taxon>Bacillati</taxon>
        <taxon>Actinomycetota</taxon>
        <taxon>Actinomycetes</taxon>
        <taxon>Pseudonocardiales</taxon>
        <taxon>Pseudonocardiaceae</taxon>
        <taxon>Pseudonocardia</taxon>
    </lineage>
</organism>
<dbReference type="GO" id="GO:0016874">
    <property type="term" value="F:ligase activity"/>
    <property type="evidence" value="ECO:0007669"/>
    <property type="project" value="UniProtKB-KW"/>
</dbReference>
<comment type="caution">
    <text evidence="4">The sequence shown here is derived from an EMBL/GenBank/DDBJ whole genome shotgun (WGS) entry which is preliminary data.</text>
</comment>
<reference evidence="4 5" key="1">
    <citation type="submission" date="2019-06" db="EMBL/GenBank/DDBJ databases">
        <title>Sequencing the genomes of 1000 actinobacteria strains.</title>
        <authorList>
            <person name="Klenk H.-P."/>
        </authorList>
    </citation>
    <scope>NUCLEOTIDE SEQUENCE [LARGE SCALE GENOMIC DNA]</scope>
    <source>
        <strain evidence="4 5">DSM 45671</strain>
    </source>
</reference>
<dbReference type="InterPro" id="IPR045851">
    <property type="entry name" value="AMP-bd_C_sf"/>
</dbReference>
<dbReference type="EMBL" id="VIWU01000001">
    <property type="protein sequence ID" value="TWF80806.1"/>
    <property type="molecule type" value="Genomic_DNA"/>
</dbReference>
<dbReference type="InterPro" id="IPR042099">
    <property type="entry name" value="ANL_N_sf"/>
</dbReference>
<dbReference type="PANTHER" id="PTHR43845">
    <property type="entry name" value="BLR5969 PROTEIN"/>
    <property type="match status" value="1"/>
</dbReference>
<dbReference type="AlphaFoldDB" id="A0A561T108"/>
<evidence type="ECO:0000259" key="2">
    <source>
        <dbReference type="Pfam" id="PF00501"/>
    </source>
</evidence>
<evidence type="ECO:0000259" key="3">
    <source>
        <dbReference type="Pfam" id="PF14535"/>
    </source>
</evidence>
<feature type="compositionally biased region" description="Low complexity" evidence="1">
    <location>
        <begin position="1"/>
        <end position="13"/>
    </location>
</feature>
<dbReference type="Gene3D" id="3.40.50.12780">
    <property type="entry name" value="N-terminal domain of ligase-like"/>
    <property type="match status" value="1"/>
</dbReference>
<evidence type="ECO:0000313" key="4">
    <source>
        <dbReference type="EMBL" id="TWF80806.1"/>
    </source>
</evidence>
<dbReference type="InterPro" id="IPR000873">
    <property type="entry name" value="AMP-dep_synth/lig_dom"/>
</dbReference>
<feature type="domain" description="AMP-dependent ligase C-terminal" evidence="3">
    <location>
        <begin position="350"/>
        <end position="438"/>
    </location>
</feature>